<accession>A0A4R5PMP2</accession>
<feature type="domain" description="Flagellar basal body rod protein N-terminal" evidence="7">
    <location>
        <begin position="7"/>
        <end position="32"/>
    </location>
</feature>
<dbReference type="SUPFAM" id="SSF64518">
    <property type="entry name" value="Phase 1 flagellin"/>
    <property type="match status" value="1"/>
</dbReference>
<evidence type="ECO:0000256" key="5">
    <source>
        <dbReference type="ARBA" id="ARBA00022525"/>
    </source>
</evidence>
<evidence type="ECO:0000256" key="6">
    <source>
        <dbReference type="ARBA" id="ARBA00023143"/>
    </source>
</evidence>
<evidence type="ECO:0000259" key="7">
    <source>
        <dbReference type="Pfam" id="PF00460"/>
    </source>
</evidence>
<dbReference type="NCBIfam" id="TIGR02492">
    <property type="entry name" value="flgK_ends"/>
    <property type="match status" value="1"/>
</dbReference>
<dbReference type="GO" id="GO:0044780">
    <property type="term" value="P:bacterial-type flagellum assembly"/>
    <property type="evidence" value="ECO:0007669"/>
    <property type="project" value="InterPro"/>
</dbReference>
<keyword evidence="10" id="KW-0969">Cilium</keyword>
<dbReference type="PANTHER" id="PTHR30033">
    <property type="entry name" value="FLAGELLAR HOOK-ASSOCIATED PROTEIN 1"/>
    <property type="match status" value="1"/>
</dbReference>
<evidence type="ECO:0000313" key="11">
    <source>
        <dbReference type="Proteomes" id="UP000295131"/>
    </source>
</evidence>
<evidence type="ECO:0000256" key="4">
    <source>
        <dbReference type="ARBA" id="ARBA00016244"/>
    </source>
</evidence>
<keyword evidence="6" id="KW-0975">Bacterial flagellum</keyword>
<dbReference type="InterPro" id="IPR001444">
    <property type="entry name" value="Flag_bb_rod_N"/>
</dbReference>
<evidence type="ECO:0000256" key="3">
    <source>
        <dbReference type="ARBA" id="ARBA00009677"/>
    </source>
</evidence>
<evidence type="ECO:0000259" key="8">
    <source>
        <dbReference type="Pfam" id="PF06429"/>
    </source>
</evidence>
<name>A0A4R5PMP2_9HYPH</name>
<dbReference type="GO" id="GO:0005576">
    <property type="term" value="C:extracellular region"/>
    <property type="evidence" value="ECO:0007669"/>
    <property type="project" value="UniProtKB-SubCell"/>
</dbReference>
<evidence type="ECO:0000256" key="2">
    <source>
        <dbReference type="ARBA" id="ARBA00004613"/>
    </source>
</evidence>
<feature type="domain" description="Flagellar basal-body/hook protein C-terminal" evidence="8">
    <location>
        <begin position="447"/>
        <end position="483"/>
    </location>
</feature>
<dbReference type="OrthoDB" id="7181295at2"/>
<sequence length="487" mass="51191">MSLTSAIRTAQSALSNNSTQTSVVSRNISNANNPDYNRRSAILASTTFGATVANTERSQNQVLFNQGLQGTSASIGQATLLSGLERLKSIFGGNDYETSPASLMASFRDTLSTFAVKPSEATLAESVIADANQLALGLQHASADVQQTRKDADKQIAIDVETLNTLLADFKKANDAVVGGTRAGRDVNSELDERDRILKRIVEIVPVDINMRDANDMALYTAGGLTLFETSPRTVTFAPTGGFDANITGNAVFIDGQPLEVGSGAATSSQGTLQANLQIRDEYAPGLQRQLDEIARGLIMAFAEKDQSAVPTQPDMPGLFTWSGGTMLTSGTLEPGVAASIRVNPALVTASGGNPMLLRDGGINGAAYVSNPTGGAGYSGLLDGYVQGFDKDMTFDGAAGLGNTMTLSEFAADSIGWLEQNRSDAAASSETKDAYVYRTLEAYSNLTGVSLDEEMAILLELEQSYKASTRIISAVDEMLQALLAAAG</sequence>
<dbReference type="InterPro" id="IPR002371">
    <property type="entry name" value="FlgK"/>
</dbReference>
<comment type="similarity">
    <text evidence="3">Belongs to the flagella basal body rod proteins family.</text>
</comment>
<dbReference type="InterPro" id="IPR053927">
    <property type="entry name" value="FlgK_helical"/>
</dbReference>
<dbReference type="Pfam" id="PF00460">
    <property type="entry name" value="Flg_bb_rod"/>
    <property type="match status" value="1"/>
</dbReference>
<comment type="caution">
    <text evidence="10">The sequence shown here is derived from an EMBL/GenBank/DDBJ whole genome shotgun (WGS) entry which is preliminary data.</text>
</comment>
<dbReference type="GO" id="GO:0009425">
    <property type="term" value="C:bacterial-type flagellum basal body"/>
    <property type="evidence" value="ECO:0007669"/>
    <property type="project" value="UniProtKB-SubCell"/>
</dbReference>
<keyword evidence="11" id="KW-1185">Reference proteome</keyword>
<dbReference type="Pfam" id="PF06429">
    <property type="entry name" value="Flg_bbr_C"/>
    <property type="match status" value="1"/>
</dbReference>
<dbReference type="GO" id="GO:0009424">
    <property type="term" value="C:bacterial-type flagellum hook"/>
    <property type="evidence" value="ECO:0007669"/>
    <property type="project" value="InterPro"/>
</dbReference>
<evidence type="ECO:0000256" key="1">
    <source>
        <dbReference type="ARBA" id="ARBA00004117"/>
    </source>
</evidence>
<reference evidence="10 11" key="1">
    <citation type="journal article" date="2013" name="Int. J. Syst. Evol. Microbiol.">
        <title>Hoeflea suaedae sp. nov., an endophytic bacterium isolated from the root of the halophyte Suaeda maritima.</title>
        <authorList>
            <person name="Chung E.J."/>
            <person name="Park J.A."/>
            <person name="Pramanik P."/>
            <person name="Bibi F."/>
            <person name="Jeon C.O."/>
            <person name="Chung Y.R."/>
        </authorList>
    </citation>
    <scope>NUCLEOTIDE SEQUENCE [LARGE SCALE GENOMIC DNA]</scope>
    <source>
        <strain evidence="10 11">YC6898</strain>
    </source>
</reference>
<feature type="domain" description="Flagellar hook-associated protein FlgK helical" evidence="9">
    <location>
        <begin position="86"/>
        <end position="307"/>
    </location>
</feature>
<protein>
    <recommendedName>
        <fullName evidence="4">Flagellar hook-associated protein 1</fullName>
    </recommendedName>
</protein>
<dbReference type="RefSeq" id="WP_133283114.1">
    <property type="nucleotide sequence ID" value="NZ_SMSI01000001.1"/>
</dbReference>
<keyword evidence="10" id="KW-0282">Flagellum</keyword>
<gene>
    <name evidence="10" type="primary">flgK</name>
    <name evidence="10" type="ORF">E2A64_03950</name>
</gene>
<organism evidence="10 11">
    <name type="scientific">Pseudohoeflea suaedae</name>
    <dbReference type="NCBI Taxonomy" id="877384"/>
    <lineage>
        <taxon>Bacteria</taxon>
        <taxon>Pseudomonadati</taxon>
        <taxon>Pseudomonadota</taxon>
        <taxon>Alphaproteobacteria</taxon>
        <taxon>Hyphomicrobiales</taxon>
        <taxon>Rhizobiaceae</taxon>
        <taxon>Pseudohoeflea</taxon>
    </lineage>
</organism>
<dbReference type="PANTHER" id="PTHR30033:SF1">
    <property type="entry name" value="FLAGELLAR HOOK-ASSOCIATED PROTEIN 1"/>
    <property type="match status" value="1"/>
</dbReference>
<dbReference type="Proteomes" id="UP000295131">
    <property type="component" value="Unassembled WGS sequence"/>
</dbReference>
<proteinExistence type="inferred from homology"/>
<evidence type="ECO:0000259" key="9">
    <source>
        <dbReference type="Pfam" id="PF22638"/>
    </source>
</evidence>
<evidence type="ECO:0000313" key="10">
    <source>
        <dbReference type="EMBL" id="TDH38280.1"/>
    </source>
</evidence>
<dbReference type="EMBL" id="SMSI01000001">
    <property type="protein sequence ID" value="TDH38280.1"/>
    <property type="molecule type" value="Genomic_DNA"/>
</dbReference>
<dbReference type="GO" id="GO:0005198">
    <property type="term" value="F:structural molecule activity"/>
    <property type="evidence" value="ECO:0007669"/>
    <property type="project" value="InterPro"/>
</dbReference>
<dbReference type="Pfam" id="PF22638">
    <property type="entry name" value="FlgK_D1"/>
    <property type="match status" value="1"/>
</dbReference>
<comment type="subcellular location">
    <subcellularLocation>
        <location evidence="1">Bacterial flagellum basal body</location>
    </subcellularLocation>
    <subcellularLocation>
        <location evidence="2">Secreted</location>
    </subcellularLocation>
</comment>
<dbReference type="AlphaFoldDB" id="A0A4R5PMP2"/>
<dbReference type="InterPro" id="IPR010930">
    <property type="entry name" value="Flg_bb/hook_C_dom"/>
</dbReference>
<keyword evidence="5" id="KW-0964">Secreted</keyword>
<keyword evidence="10" id="KW-0966">Cell projection</keyword>